<sequence length="645" mass="75989">MGNKRIIRKRIIKSCKFCYIHKIKCDRQLPCSNCATKVDVDPCKYGFDKDDLIAESDNESNYSDYNNTKIKKLKGSIKKEIVFKPKYYNPFFSTLINNTLLSIESFDELIDKQNFQRNVVVNFDRFKPYKLKYDEIIDLIPNNKDDAEFKLRRFYESINPIIPIVSRVCITKIVNEIYLNRKDNKEVNPSSLILLIAMFFCELFADVAAKLKSDISTCNKYFSAFRFLLDVINFPMKSSMECIQACVLVNFVIDPNMIHFTGYSTMLIRLAQQNGINKIAKEMKYQNDSIKILWNFLLYIEGSSSVTFGLPFFSSCELLDFAPLTITDIANNNSEYPLEYTYGRFIINRIFKDLMKIISLNSVSKQHLSLIKRKIDGLYNEINFLNLNIRSKYPVHPEYFTSTLFIFLYRLHLRYIALYTLRAQNDEIIEPLNNGQLALNMEHLLESEAIFNDEVITLSLLLLLHTMKRLVQKDIEKFVWYTRGSTIMQYLFIVLKDIYQKPQKPYMLSNFPEITREIMDQDLKVIIDTDPILFKYVLVEDILKLVEMQLVSLWSNDDLYKFIIIKSVKEEVWKKHESFLMHSKKELESIRECNMFASCNKYLNLDKDIELLDSMDHLKENVTSTEISKILQEWVSEFNDRRQDS</sequence>
<evidence type="ECO:0000313" key="4">
    <source>
        <dbReference type="EMBL" id="CCE63564.1"/>
    </source>
</evidence>
<dbReference type="InterPro" id="IPR050613">
    <property type="entry name" value="Sec_Metabolite_Reg"/>
</dbReference>
<dbReference type="KEGG" id="tpf:TPHA_0F00780"/>
<accession>G8BUY2</accession>
<evidence type="ECO:0000256" key="2">
    <source>
        <dbReference type="ARBA" id="ARBA00023242"/>
    </source>
</evidence>
<dbReference type="InterPro" id="IPR036864">
    <property type="entry name" value="Zn2-C6_fun-type_DNA-bd_sf"/>
</dbReference>
<evidence type="ECO:0000259" key="3">
    <source>
        <dbReference type="PROSITE" id="PS50048"/>
    </source>
</evidence>
<dbReference type="EMBL" id="HE612861">
    <property type="protein sequence ID" value="CCE63564.1"/>
    <property type="molecule type" value="Genomic_DNA"/>
</dbReference>
<feature type="domain" description="Zn(2)-C6 fungal-type" evidence="3">
    <location>
        <begin position="14"/>
        <end position="45"/>
    </location>
</feature>
<dbReference type="STRING" id="1071381.G8BUY2"/>
<evidence type="ECO:0000313" key="5">
    <source>
        <dbReference type="Proteomes" id="UP000005666"/>
    </source>
</evidence>
<dbReference type="GO" id="GO:0008270">
    <property type="term" value="F:zinc ion binding"/>
    <property type="evidence" value="ECO:0007669"/>
    <property type="project" value="InterPro"/>
</dbReference>
<dbReference type="OrthoDB" id="5121955at2759"/>
<dbReference type="PANTHER" id="PTHR31001">
    <property type="entry name" value="UNCHARACTERIZED TRANSCRIPTIONAL REGULATORY PROTEIN"/>
    <property type="match status" value="1"/>
</dbReference>
<dbReference type="CDD" id="cd00067">
    <property type="entry name" value="GAL4"/>
    <property type="match status" value="1"/>
</dbReference>
<dbReference type="HOGENOM" id="CLU_400121_0_0_1"/>
<dbReference type="AlphaFoldDB" id="G8BUY2"/>
<dbReference type="GO" id="GO:0005634">
    <property type="term" value="C:nucleus"/>
    <property type="evidence" value="ECO:0007669"/>
    <property type="project" value="UniProtKB-SubCell"/>
</dbReference>
<dbReference type="CDD" id="cd12148">
    <property type="entry name" value="fungal_TF_MHR"/>
    <property type="match status" value="1"/>
</dbReference>
<dbReference type="GeneID" id="11535590"/>
<name>G8BUY2_TETPH</name>
<dbReference type="SMART" id="SM00066">
    <property type="entry name" value="GAL4"/>
    <property type="match status" value="1"/>
</dbReference>
<dbReference type="Gene3D" id="4.10.240.10">
    <property type="entry name" value="Zn(2)-C6 fungal-type DNA-binding domain"/>
    <property type="match status" value="1"/>
</dbReference>
<dbReference type="SUPFAM" id="SSF57701">
    <property type="entry name" value="Zn2/Cys6 DNA-binding domain"/>
    <property type="match status" value="1"/>
</dbReference>
<dbReference type="Pfam" id="PF00172">
    <property type="entry name" value="Zn_clus"/>
    <property type="match status" value="1"/>
</dbReference>
<dbReference type="PROSITE" id="PS50048">
    <property type="entry name" value="ZN2_CY6_FUNGAL_2"/>
    <property type="match status" value="1"/>
</dbReference>
<comment type="subcellular location">
    <subcellularLocation>
        <location evidence="1">Nucleus</location>
    </subcellularLocation>
</comment>
<evidence type="ECO:0000256" key="1">
    <source>
        <dbReference type="ARBA" id="ARBA00004123"/>
    </source>
</evidence>
<dbReference type="eggNOG" id="ENOG502S5V9">
    <property type="taxonomic scope" value="Eukaryota"/>
</dbReference>
<dbReference type="OMA" id="GSTVMQY"/>
<organism evidence="4 5">
    <name type="scientific">Tetrapisispora phaffii (strain ATCC 24235 / CBS 4417 / NBRC 1672 / NRRL Y-8282 / UCD 70-5)</name>
    <name type="common">Yeast</name>
    <name type="synonym">Fabospora phaffii</name>
    <dbReference type="NCBI Taxonomy" id="1071381"/>
    <lineage>
        <taxon>Eukaryota</taxon>
        <taxon>Fungi</taxon>
        <taxon>Dikarya</taxon>
        <taxon>Ascomycota</taxon>
        <taxon>Saccharomycotina</taxon>
        <taxon>Saccharomycetes</taxon>
        <taxon>Saccharomycetales</taxon>
        <taxon>Saccharomycetaceae</taxon>
        <taxon>Tetrapisispora</taxon>
    </lineage>
</organism>
<protein>
    <recommendedName>
        <fullName evidence="3">Zn(2)-C6 fungal-type domain-containing protein</fullName>
    </recommendedName>
</protein>
<dbReference type="Proteomes" id="UP000005666">
    <property type="component" value="Chromosome 6"/>
</dbReference>
<dbReference type="InterPro" id="IPR001138">
    <property type="entry name" value="Zn2Cys6_DnaBD"/>
</dbReference>
<dbReference type="PANTHER" id="PTHR31001:SF90">
    <property type="entry name" value="CENTROMERE DNA-BINDING PROTEIN COMPLEX CBF3 SUBUNIT B"/>
    <property type="match status" value="1"/>
</dbReference>
<proteinExistence type="predicted"/>
<dbReference type="RefSeq" id="XP_003685998.1">
    <property type="nucleotide sequence ID" value="XM_003685950.1"/>
</dbReference>
<gene>
    <name evidence="4" type="primary">TPHA0F00780</name>
    <name evidence="4" type="ordered locus">TPHA_0F00780</name>
</gene>
<keyword evidence="5" id="KW-1185">Reference proteome</keyword>
<reference evidence="4 5" key="1">
    <citation type="journal article" date="2011" name="Proc. Natl. Acad. Sci. U.S.A.">
        <title>Evolutionary erosion of yeast sex chromosomes by mating-type switching accidents.</title>
        <authorList>
            <person name="Gordon J.L."/>
            <person name="Armisen D."/>
            <person name="Proux-Wera E."/>
            <person name="Oheigeartaigh S.S."/>
            <person name="Byrne K.P."/>
            <person name="Wolfe K.H."/>
        </authorList>
    </citation>
    <scope>NUCLEOTIDE SEQUENCE [LARGE SCALE GENOMIC DNA]</scope>
    <source>
        <strain evidence="5">ATCC 24235 / CBS 4417 / NBRC 1672 / NRRL Y-8282 / UCD 70-5</strain>
    </source>
</reference>
<dbReference type="GO" id="GO:0000981">
    <property type="term" value="F:DNA-binding transcription factor activity, RNA polymerase II-specific"/>
    <property type="evidence" value="ECO:0007669"/>
    <property type="project" value="InterPro"/>
</dbReference>
<keyword evidence="2" id="KW-0539">Nucleus</keyword>